<reference evidence="6" key="2">
    <citation type="submission" date="2025-08" db="UniProtKB">
        <authorList>
            <consortium name="RefSeq"/>
        </authorList>
    </citation>
    <scope>IDENTIFICATION</scope>
    <source>
        <tissue evidence="6">Leaf</tissue>
    </source>
</reference>
<dbReference type="PANTHER" id="PTHR33463:SF203">
    <property type="entry name" value="AAA+ ATPASE DOMAIN-CONTAINING PROTEIN"/>
    <property type="match status" value="1"/>
</dbReference>
<dbReference type="InterPro" id="IPR056789">
    <property type="entry name" value="LRR_R13L1-DRL21"/>
</dbReference>
<sequence length="1090" mass="123371">MQQLRDMASAQLRQAAKDEKLCKMIVETMGGDDPQRVVLAGKSGIGKTRLARNVGKYATEEGMCYLTLWLNLNEKFEDEMSLYENIAFQLDVYVTDDNREKDKKDFLKDLKHKIILELKDKKKKHTSSYEMVPYLLLILDDEGNKTSEDTVMNDLGLESFLEDYKPLKILLTRRVGVENTTKHSMEIEAGNMEEPHDTRECKFHTTDLSQTLLCTLTESNMHDLFASLTIHEGNLLESLEKAWKSDEPLIHSVVRKSSNLPAAIVVLAKSLSCIAHQNSFKSLSPKQEKVLKKILSPCEPANSVSRCNPILQLAYQLLETDDTLKNAIVDCFWHSFDCFKHCGCIHYNELITHWILEGYFDPVQSVKKAFKDGHDILLELINRGLLKIQEDDMVVPEMAMSDLIDLRHHGFLGRSRLQLARTYGGDKKKGLGEITQIDDMIKTAQANKQEYIYTILVGGNRLRRATPKEFFEQPQMKNLEVLGLFYPTLEHFIQSLGELKQLRALVIRDYDLLPSIEELKGLRRLEVLEVSGASSVETIFDDFFEALPELQSLNLSGLRIISSPSSISQLKNLHTLILRDCLVLEDLPDIQHLDRLEVVDIRGARKLRTCFEKNTSKNQTFSRLQRLVLLDLSESKLKRLPIFHDTAVAANLSSLTRLSLYNCSNLVELPNLRTLSGLQILDLSSMTSLVEIAAVCFEQKEELKILNMSGTSFTKLPSTISGLSNLRQLLLRNCSNLETLPNISGLKSLEVFDVSGCTKLHTIEGSFKYMSYLQEVNLSGTRIETLIELPEKSSISCSKLVVLADSRRLIHETWRQVKEAVTNEIYESLRSHDVVDRIHEISRKEEGTVGELRAFGCPEKKGRHKELFYQGHTFMNVYRNIIPFVDANSCQEVLEIQGSNCVDQDKETLAKVEFVAIVDNTAASLSSVFNDLKSVKGCWLEMCADIEILFTGVDEERLGNLETLSITNFRLLESICCSSFNNLKNLSLDCCPHIKTIFPASALPTSLEVLKLKFCEKLEKVFEQEVEVPNLHTLCLYDLPVLSAINAMLPNLKTYNKEKCPKLETSKWSGLGSGLVQGGYEKPQGSRSSI</sequence>
<name>A0ABM0V1G5_CAMSA</name>
<dbReference type="PRINTS" id="PR00364">
    <property type="entry name" value="DISEASERSIST"/>
</dbReference>
<dbReference type="Pfam" id="PF25019">
    <property type="entry name" value="LRR_R13L1-DRL21"/>
    <property type="match status" value="1"/>
</dbReference>
<evidence type="ECO:0000259" key="3">
    <source>
        <dbReference type="Pfam" id="PF25013"/>
    </source>
</evidence>
<dbReference type="Pfam" id="PF25013">
    <property type="entry name" value="LRR_Zer-1"/>
    <property type="match status" value="1"/>
</dbReference>
<accession>A0ABM0V1G5</accession>
<gene>
    <name evidence="6" type="primary">LOC104731658</name>
</gene>
<protein>
    <submittedName>
        <fullName evidence="6">Probable disease resistance protein At5g45510</fullName>
    </submittedName>
</protein>
<dbReference type="InterPro" id="IPR050905">
    <property type="entry name" value="Plant_NBS-LRR"/>
</dbReference>
<dbReference type="Proteomes" id="UP000694864">
    <property type="component" value="Chromosome 12"/>
</dbReference>
<feature type="domain" description="Zer-1-like leucine-rich repeats region" evidence="3">
    <location>
        <begin position="544"/>
        <end position="646"/>
    </location>
</feature>
<dbReference type="InterPro" id="IPR056845">
    <property type="entry name" value="LRR_Zer-1"/>
</dbReference>
<feature type="domain" description="R13L1/DRL21-like LRR repeat region" evidence="4">
    <location>
        <begin position="697"/>
        <end position="756"/>
    </location>
</feature>
<keyword evidence="5" id="KW-1185">Reference proteome</keyword>
<dbReference type="RefSeq" id="XP_010449402.1">
    <property type="nucleotide sequence ID" value="XM_010451100.2"/>
</dbReference>
<dbReference type="InterPro" id="IPR027417">
    <property type="entry name" value="P-loop_NTPase"/>
</dbReference>
<dbReference type="GeneID" id="104731658"/>
<evidence type="ECO:0000313" key="6">
    <source>
        <dbReference type="RefSeq" id="XP_010449402.1"/>
    </source>
</evidence>
<evidence type="ECO:0000259" key="4">
    <source>
        <dbReference type="Pfam" id="PF25019"/>
    </source>
</evidence>
<evidence type="ECO:0000256" key="2">
    <source>
        <dbReference type="SAM" id="MobiDB-lite"/>
    </source>
</evidence>
<dbReference type="Gene3D" id="3.40.50.300">
    <property type="entry name" value="P-loop containing nucleotide triphosphate hydrolases"/>
    <property type="match status" value="1"/>
</dbReference>
<organism evidence="5 6">
    <name type="scientific">Camelina sativa</name>
    <name type="common">False flax</name>
    <name type="synonym">Myagrum sativum</name>
    <dbReference type="NCBI Taxonomy" id="90675"/>
    <lineage>
        <taxon>Eukaryota</taxon>
        <taxon>Viridiplantae</taxon>
        <taxon>Streptophyta</taxon>
        <taxon>Embryophyta</taxon>
        <taxon>Tracheophyta</taxon>
        <taxon>Spermatophyta</taxon>
        <taxon>Magnoliopsida</taxon>
        <taxon>eudicotyledons</taxon>
        <taxon>Gunneridae</taxon>
        <taxon>Pentapetalae</taxon>
        <taxon>rosids</taxon>
        <taxon>malvids</taxon>
        <taxon>Brassicales</taxon>
        <taxon>Brassicaceae</taxon>
        <taxon>Camelineae</taxon>
        <taxon>Camelina</taxon>
    </lineage>
</organism>
<dbReference type="SUPFAM" id="SSF52058">
    <property type="entry name" value="L domain-like"/>
    <property type="match status" value="1"/>
</dbReference>
<dbReference type="InterPro" id="IPR032675">
    <property type="entry name" value="LRR_dom_sf"/>
</dbReference>
<dbReference type="Gene3D" id="3.80.10.10">
    <property type="entry name" value="Ribonuclease Inhibitor"/>
    <property type="match status" value="3"/>
</dbReference>
<dbReference type="PANTHER" id="PTHR33463">
    <property type="entry name" value="NB-ARC DOMAIN-CONTAINING PROTEIN-RELATED"/>
    <property type="match status" value="1"/>
</dbReference>
<feature type="region of interest" description="Disordered" evidence="2">
    <location>
        <begin position="1069"/>
        <end position="1090"/>
    </location>
</feature>
<evidence type="ECO:0000313" key="5">
    <source>
        <dbReference type="Proteomes" id="UP000694864"/>
    </source>
</evidence>
<proteinExistence type="predicted"/>
<dbReference type="SUPFAM" id="SSF52540">
    <property type="entry name" value="P-loop containing nucleoside triphosphate hydrolases"/>
    <property type="match status" value="1"/>
</dbReference>
<reference evidence="5" key="1">
    <citation type="journal article" date="2014" name="Nat. Commun.">
        <title>The emerging biofuel crop Camelina sativa retains a highly undifferentiated hexaploid genome structure.</title>
        <authorList>
            <person name="Kagale S."/>
            <person name="Koh C."/>
            <person name="Nixon J."/>
            <person name="Bollina V."/>
            <person name="Clarke W.E."/>
            <person name="Tuteja R."/>
            <person name="Spillane C."/>
            <person name="Robinson S.J."/>
            <person name="Links M.G."/>
            <person name="Clarke C."/>
            <person name="Higgins E.E."/>
            <person name="Huebert T."/>
            <person name="Sharpe A.G."/>
            <person name="Parkin I.A."/>
        </authorList>
    </citation>
    <scope>NUCLEOTIDE SEQUENCE [LARGE SCALE GENOMIC DNA]</scope>
    <source>
        <strain evidence="5">cv. DH55</strain>
    </source>
</reference>
<keyword evidence="1" id="KW-0611">Plant defense</keyword>
<evidence type="ECO:0000256" key="1">
    <source>
        <dbReference type="ARBA" id="ARBA00022821"/>
    </source>
</evidence>